<keyword evidence="2" id="KW-1185">Reference proteome</keyword>
<dbReference type="Proteomes" id="UP000664032">
    <property type="component" value="Unassembled WGS sequence"/>
</dbReference>
<proteinExistence type="predicted"/>
<evidence type="ECO:0000313" key="2">
    <source>
        <dbReference type="Proteomes" id="UP000664032"/>
    </source>
</evidence>
<protein>
    <submittedName>
        <fullName evidence="1">Uncharacterized protein</fullName>
    </submittedName>
</protein>
<gene>
    <name evidence="1" type="ORF">JR316_0012390</name>
</gene>
<sequence length="630" mass="71263">MSDLLPIELWIEVLSHLPRGFRRKMIGVSRALFELAMDDIYEEIILCADDDKARFAIFQLQYPNISRRVRRLVIFVRPDNPRKKALPIPQPCIGSDSDSHRTPFPKHTGSNEGKDSYARLLSIARYNLQSCFNLQDLKMDFSGSLLEPLKPYFKPFLRSLWHRESIGPRIRRLSMQASDLPISTVFEMFSVHGLSPPPVINIEELDLSFRHILYLSNESRNYHHIASFLSALERSLVSFTVSGYLIPHIISVFTASGTFEQLKKLELHSTFNVERDIKEIVPLQQFIARHSKTLEHLIIDPATREANSDLSSRLFLRWLSDDGGFPLQPLPKLHTLELAYQYHMAYGSHRSSSLFPNLQHICPNLTALSIKNIELNFDNVMDLFVCLPRPNGLCQMESLTLQIDILTPKLLDLLAQNLPKLASLELFIASATENLENEAPEQHLLCQRIRERKYPTLALKFLRITSSSSSSPYCHYPHPNLPIMEAVKPSLSVMSSYPYSVARSYDSGSFTDENNPLIASLLATDAFDEISTAEDFGAVERYIRNQGRVDSAGRTTIGLVFWVYPTGMRGPYHIGSLEDHGDHQEEGSGRVSTHGLLVTVERGAALGDAVTTIRVECRTSGISHVHIKKA</sequence>
<comment type="caution">
    <text evidence="1">The sequence shown here is derived from an EMBL/GenBank/DDBJ whole genome shotgun (WGS) entry which is preliminary data.</text>
</comment>
<dbReference type="EMBL" id="JAFIQS020000012">
    <property type="protein sequence ID" value="KAH9475279.1"/>
    <property type="molecule type" value="Genomic_DNA"/>
</dbReference>
<evidence type="ECO:0000313" key="1">
    <source>
        <dbReference type="EMBL" id="KAH9475279.1"/>
    </source>
</evidence>
<name>A0ACB8GJN9_PSICU</name>
<reference evidence="1" key="1">
    <citation type="submission" date="2021-10" db="EMBL/GenBank/DDBJ databases">
        <title>Psilocybe cubensis genome.</title>
        <authorList>
            <person name="Mckernan K.J."/>
            <person name="Crawford S."/>
            <person name="Trippe A."/>
            <person name="Kane L.T."/>
            <person name="Mclaughlin S."/>
        </authorList>
    </citation>
    <scope>NUCLEOTIDE SEQUENCE</scope>
    <source>
        <strain evidence="1">MGC-MH-2018</strain>
    </source>
</reference>
<accession>A0ACB8GJN9</accession>
<organism evidence="1 2">
    <name type="scientific">Psilocybe cubensis</name>
    <name type="common">Psychedelic mushroom</name>
    <name type="synonym">Stropharia cubensis</name>
    <dbReference type="NCBI Taxonomy" id="181762"/>
    <lineage>
        <taxon>Eukaryota</taxon>
        <taxon>Fungi</taxon>
        <taxon>Dikarya</taxon>
        <taxon>Basidiomycota</taxon>
        <taxon>Agaricomycotina</taxon>
        <taxon>Agaricomycetes</taxon>
        <taxon>Agaricomycetidae</taxon>
        <taxon>Agaricales</taxon>
        <taxon>Agaricineae</taxon>
        <taxon>Strophariaceae</taxon>
        <taxon>Psilocybe</taxon>
    </lineage>
</organism>